<feature type="region of interest" description="Disordered" evidence="1">
    <location>
        <begin position="44"/>
        <end position="79"/>
    </location>
</feature>
<accession>A0AAJ7XHA0</accession>
<dbReference type="RefSeq" id="XP_032834411.1">
    <property type="nucleotide sequence ID" value="XM_032978520.1"/>
</dbReference>
<name>A0AAJ7XHA0_PETMA</name>
<evidence type="ECO:0000313" key="2">
    <source>
        <dbReference type="Proteomes" id="UP001318040"/>
    </source>
</evidence>
<organism evidence="2 3">
    <name type="scientific">Petromyzon marinus</name>
    <name type="common">Sea lamprey</name>
    <dbReference type="NCBI Taxonomy" id="7757"/>
    <lineage>
        <taxon>Eukaryota</taxon>
        <taxon>Metazoa</taxon>
        <taxon>Chordata</taxon>
        <taxon>Craniata</taxon>
        <taxon>Vertebrata</taxon>
        <taxon>Cyclostomata</taxon>
        <taxon>Hyperoartia</taxon>
        <taxon>Petromyzontiformes</taxon>
        <taxon>Petromyzontidae</taxon>
        <taxon>Petromyzon</taxon>
    </lineage>
</organism>
<keyword evidence="2" id="KW-1185">Reference proteome</keyword>
<dbReference type="Proteomes" id="UP001318040">
    <property type="component" value="Chromosome 67"/>
</dbReference>
<dbReference type="KEGG" id="pmrn:116956745"/>
<feature type="compositionally biased region" description="Low complexity" evidence="1">
    <location>
        <begin position="141"/>
        <end position="166"/>
    </location>
</feature>
<reference evidence="3" key="1">
    <citation type="submission" date="2025-08" db="UniProtKB">
        <authorList>
            <consortium name="RefSeq"/>
        </authorList>
    </citation>
    <scope>IDENTIFICATION</scope>
    <source>
        <tissue evidence="3">Sperm</tissue>
    </source>
</reference>
<feature type="compositionally biased region" description="Basic and acidic residues" evidence="1">
    <location>
        <begin position="44"/>
        <end position="53"/>
    </location>
</feature>
<gene>
    <name evidence="3" type="primary">LOC116956745</name>
</gene>
<evidence type="ECO:0000313" key="3">
    <source>
        <dbReference type="RefSeq" id="XP_032834411.1"/>
    </source>
</evidence>
<evidence type="ECO:0000256" key="1">
    <source>
        <dbReference type="SAM" id="MobiDB-lite"/>
    </source>
</evidence>
<protein>
    <submittedName>
        <fullName evidence="3">Translation initiation factor IF-2-like</fullName>
    </submittedName>
</protein>
<feature type="region of interest" description="Disordered" evidence="1">
    <location>
        <begin position="107"/>
        <end position="166"/>
    </location>
</feature>
<feature type="compositionally biased region" description="Basic and acidic residues" evidence="1">
    <location>
        <begin position="263"/>
        <end position="275"/>
    </location>
</feature>
<dbReference type="AlphaFoldDB" id="A0AAJ7XHA0"/>
<sequence>MSVCESHESSHESHESQLLCHFLRLLGEASADLHHRVALQNAEDIARHSDAARQRRQQRQRRQEGGPGGGPGPRSGAWRAIPRRDTTLCPENPLPWLEDAASLPRILTNLAPGPPPTRPTLLLRPPIAPADDSDGGPPSPVGSDESPLTPVLLDPSPRPSLDPCGEAAAALGAGARGRNDGRTPGLGAWRVEGGAFPTMHRSRSQGRPLAMGFTWGDVGTRRGFGKSTSLPAIDPPRQSSGPAPPARQSASSLQGRFVPLVEETPRGDNLKTHPA</sequence>
<proteinExistence type="predicted"/>
<feature type="region of interest" description="Disordered" evidence="1">
    <location>
        <begin position="220"/>
        <end position="275"/>
    </location>
</feature>